<dbReference type="InterPro" id="IPR036400">
    <property type="entry name" value="Cyt_B5-like_heme/steroid_sf"/>
</dbReference>
<dbReference type="Pfam" id="PF04082">
    <property type="entry name" value="Fungal_trans"/>
    <property type="match status" value="1"/>
</dbReference>
<dbReference type="Proteomes" id="UP000054383">
    <property type="component" value="Unassembled WGS sequence"/>
</dbReference>
<dbReference type="STRING" id="28573.A0A0U1M485"/>
<dbReference type="SUPFAM" id="SSF51395">
    <property type="entry name" value="FMN-linked oxidoreductases"/>
    <property type="match status" value="1"/>
</dbReference>
<evidence type="ECO:0000313" key="13">
    <source>
        <dbReference type="Proteomes" id="UP000054383"/>
    </source>
</evidence>
<evidence type="ECO:0000256" key="6">
    <source>
        <dbReference type="ARBA" id="ARBA00023163"/>
    </source>
</evidence>
<keyword evidence="13" id="KW-1185">Reference proteome</keyword>
<dbReference type="SMART" id="SM00066">
    <property type="entry name" value="GAL4"/>
    <property type="match status" value="1"/>
</dbReference>
<proteinExistence type="predicted"/>
<dbReference type="PROSITE" id="PS00557">
    <property type="entry name" value="FMN_HYDROXY_ACID_DH_1"/>
    <property type="match status" value="1"/>
</dbReference>
<dbReference type="InterPro" id="IPR036864">
    <property type="entry name" value="Zn2-C6_fun-type_DNA-bd_sf"/>
</dbReference>
<dbReference type="Pfam" id="PF00172">
    <property type="entry name" value="Zn_clus"/>
    <property type="match status" value="1"/>
</dbReference>
<gene>
    <name evidence="12" type="ORF">PISL3812_07433</name>
</gene>
<dbReference type="Gene3D" id="4.10.240.10">
    <property type="entry name" value="Zn(2)-C6 fungal-type DNA-binding domain"/>
    <property type="match status" value="1"/>
</dbReference>
<evidence type="ECO:0000259" key="11">
    <source>
        <dbReference type="PROSITE" id="PS51349"/>
    </source>
</evidence>
<dbReference type="GO" id="GO:0006351">
    <property type="term" value="P:DNA-templated transcription"/>
    <property type="evidence" value="ECO:0007669"/>
    <property type="project" value="InterPro"/>
</dbReference>
<dbReference type="GO" id="GO:0008270">
    <property type="term" value="F:zinc ion binding"/>
    <property type="evidence" value="ECO:0007669"/>
    <property type="project" value="InterPro"/>
</dbReference>
<dbReference type="InterPro" id="IPR001199">
    <property type="entry name" value="Cyt_B5-like_heme/steroid-bd"/>
</dbReference>
<keyword evidence="5" id="KW-0238">DNA-binding</keyword>
<evidence type="ECO:0000259" key="10">
    <source>
        <dbReference type="PROSITE" id="PS50255"/>
    </source>
</evidence>
<dbReference type="GO" id="GO:0016491">
    <property type="term" value="F:oxidoreductase activity"/>
    <property type="evidence" value="ECO:0007669"/>
    <property type="project" value="UniProtKB-KW"/>
</dbReference>
<dbReference type="OrthoDB" id="10261408at2759"/>
<dbReference type="AlphaFoldDB" id="A0A0U1M485"/>
<dbReference type="InterPro" id="IPR008259">
    <property type="entry name" value="FMN_hydac_DH_AS"/>
</dbReference>
<dbReference type="PROSITE" id="PS00463">
    <property type="entry name" value="ZN2_CY6_FUNGAL_1"/>
    <property type="match status" value="1"/>
</dbReference>
<protein>
    <submittedName>
        <fullName evidence="12">L-lactate dehydrogenase (Cytochrome)</fullName>
    </submittedName>
</protein>
<dbReference type="PROSITE" id="PS50255">
    <property type="entry name" value="CYTOCHROME_B5_2"/>
    <property type="match status" value="1"/>
</dbReference>
<evidence type="ECO:0000259" key="9">
    <source>
        <dbReference type="PROSITE" id="PS50048"/>
    </source>
</evidence>
<keyword evidence="3" id="KW-0560">Oxidoreductase</keyword>
<sequence>MKMELSGAEIAQHDSRKSCWIVIDSKVYDITSFIGQHPGGAAVLLKQAGSDATDEFNAVHSPAYLEDLPARYNIGFLKPETRNLLKKGKKEASTSSHAPGKGSAVPHISTCVAASDFEAHAKAVLSNKAWIYASSSANSGLSMKGNIDDWSLVTFRPRVLRRVDQVDTQASILGHKTQFPFYGSPMGTMGNINAGAEPEFVRGVVRKGVHAVVSTASTKTNEQIMQSLVDEQQLLNKRSPSQLFFQFYIAVDRQKAIDLLRRVKQAGYKALWITVDTPILGKRLADRRLQAEEMLEVGLEEEKSREGSENSFAPAAGGRPVAGALSPNTTWDDLTWIREEWDGPIVLKGIQCAEDAKLAVEHGCQGILLSNHGGRQMHSAPSALTTLLEIRTYYPEVLGKIEIFVDGGVRDGGDVLKALCLGATGVGIGRPLLYALAAYGSEGVERCIDIVRIPGATPVIAAKSILSATQPGIRKLALLYVLIADDTLRRHKKIHLKPDEAVAPRVTRACDQCHAQKSKCDGTSPCGICARKGLMCSFERGNGSKSNRRAQESPPVENHTVNGGDGSELARKRARHNEWDQAGEGLPNQIHVPEVASLHLNPPFSVLSTVSEYEIRAELQQRESVLREAAARSAEQDRLSQPTSQLGELFIPAAEEENLFPGDEDLIPSFAHTLDVDYYVCLYFVHFHPFWPFIMKPSFTPRKEPRILVLAIMMIGLWITGEDRLRKVAWTIHGHLHVMLQRQISRWSIRPRGSDAFSNTQGLDPSTNTRWPLATYQAILLFTVFAMTAHDPEEVYEDASHKQPEGSTSNEDILERIRPIFTHLVRTCRSQGVFYFPAMIAQGSLADPYLFAWTNLEELKYFALSLYKASVLFTNLTDSRGDDNDERNSTRILLSDLQFPVPDNGYLWLAPGAREFFRRRELQLRDPVKTERSQCIRDSGPWISDIVGGKAKVLPAQRRRAWMSLGPFLGYVAGVDISWAK</sequence>
<evidence type="ECO:0000256" key="4">
    <source>
        <dbReference type="ARBA" id="ARBA00023015"/>
    </source>
</evidence>
<dbReference type="PROSITE" id="PS51349">
    <property type="entry name" value="FMN_HYDROXY_ACID_DH_2"/>
    <property type="match status" value="1"/>
</dbReference>
<dbReference type="CDD" id="cd12148">
    <property type="entry name" value="fungal_TF_MHR"/>
    <property type="match status" value="1"/>
</dbReference>
<comment type="cofactor">
    <cofactor evidence="1">
        <name>FMN</name>
        <dbReference type="ChEBI" id="CHEBI:58210"/>
    </cofactor>
</comment>
<dbReference type="SUPFAM" id="SSF55856">
    <property type="entry name" value="Cytochrome b5-like heme/steroid binding domain"/>
    <property type="match status" value="1"/>
</dbReference>
<dbReference type="InterPro" id="IPR013785">
    <property type="entry name" value="Aldolase_TIM"/>
</dbReference>
<keyword evidence="7" id="KW-0539">Nucleus</keyword>
<dbReference type="CDD" id="cd00067">
    <property type="entry name" value="GAL4"/>
    <property type="match status" value="1"/>
</dbReference>
<dbReference type="Gene3D" id="3.10.120.10">
    <property type="entry name" value="Cytochrome b5-like heme/steroid binding domain"/>
    <property type="match status" value="1"/>
</dbReference>
<name>A0A0U1M485_TALIS</name>
<dbReference type="PROSITE" id="PS50048">
    <property type="entry name" value="ZN2_CY6_FUNGAL_2"/>
    <property type="match status" value="1"/>
</dbReference>
<dbReference type="InterPro" id="IPR007219">
    <property type="entry name" value="XnlR_reg_dom"/>
</dbReference>
<evidence type="ECO:0000256" key="2">
    <source>
        <dbReference type="ARBA" id="ARBA00022723"/>
    </source>
</evidence>
<evidence type="ECO:0000256" key="1">
    <source>
        <dbReference type="ARBA" id="ARBA00001917"/>
    </source>
</evidence>
<reference evidence="12 13" key="1">
    <citation type="submission" date="2015-04" db="EMBL/GenBank/DDBJ databases">
        <authorList>
            <person name="Syromyatnikov M.Y."/>
            <person name="Popov V.N."/>
        </authorList>
    </citation>
    <scope>NUCLEOTIDE SEQUENCE [LARGE SCALE GENOMIC DNA]</scope>
    <source>
        <strain evidence="12">WF-38-12</strain>
    </source>
</reference>
<feature type="domain" description="Cytochrome b5 heme-binding" evidence="10">
    <location>
        <begin position="2"/>
        <end position="78"/>
    </location>
</feature>
<evidence type="ECO:0000256" key="5">
    <source>
        <dbReference type="ARBA" id="ARBA00023125"/>
    </source>
</evidence>
<accession>A0A0U1M485</accession>
<dbReference type="InterPro" id="IPR037396">
    <property type="entry name" value="FMN_HAD"/>
</dbReference>
<feature type="region of interest" description="Disordered" evidence="8">
    <location>
        <begin position="541"/>
        <end position="572"/>
    </location>
</feature>
<dbReference type="EMBL" id="CVMT01000007">
    <property type="protein sequence ID" value="CRG90389.1"/>
    <property type="molecule type" value="Genomic_DNA"/>
</dbReference>
<dbReference type="SUPFAM" id="SSF57701">
    <property type="entry name" value="Zn2/Cys6 DNA-binding domain"/>
    <property type="match status" value="1"/>
</dbReference>
<evidence type="ECO:0000256" key="7">
    <source>
        <dbReference type="ARBA" id="ARBA00023242"/>
    </source>
</evidence>
<feature type="domain" description="Zn(2)-C6 fungal-type" evidence="9">
    <location>
        <begin position="509"/>
        <end position="538"/>
    </location>
</feature>
<dbReference type="PANTHER" id="PTHR10578:SF104">
    <property type="entry name" value="CYTOCHROME B2, MITOCHONDRIAL-RELATED"/>
    <property type="match status" value="1"/>
</dbReference>
<dbReference type="Pfam" id="PF01070">
    <property type="entry name" value="FMN_dh"/>
    <property type="match status" value="1"/>
</dbReference>
<feature type="region of interest" description="Disordered" evidence="8">
    <location>
        <begin position="299"/>
        <end position="319"/>
    </location>
</feature>
<evidence type="ECO:0000256" key="8">
    <source>
        <dbReference type="SAM" id="MobiDB-lite"/>
    </source>
</evidence>
<evidence type="ECO:0000256" key="3">
    <source>
        <dbReference type="ARBA" id="ARBA00023002"/>
    </source>
</evidence>
<dbReference type="Gene3D" id="3.20.20.70">
    <property type="entry name" value="Aldolase class I"/>
    <property type="match status" value="1"/>
</dbReference>
<keyword evidence="6" id="KW-0804">Transcription</keyword>
<keyword evidence="4" id="KW-0805">Transcription regulation</keyword>
<dbReference type="GO" id="GO:0000981">
    <property type="term" value="F:DNA-binding transcription factor activity, RNA polymerase II-specific"/>
    <property type="evidence" value="ECO:0007669"/>
    <property type="project" value="InterPro"/>
</dbReference>
<organism evidence="12 13">
    <name type="scientific">Talaromyces islandicus</name>
    <name type="common">Penicillium islandicum</name>
    <dbReference type="NCBI Taxonomy" id="28573"/>
    <lineage>
        <taxon>Eukaryota</taxon>
        <taxon>Fungi</taxon>
        <taxon>Dikarya</taxon>
        <taxon>Ascomycota</taxon>
        <taxon>Pezizomycotina</taxon>
        <taxon>Eurotiomycetes</taxon>
        <taxon>Eurotiomycetidae</taxon>
        <taxon>Eurotiales</taxon>
        <taxon>Trichocomaceae</taxon>
        <taxon>Talaromyces</taxon>
        <taxon>Talaromyces sect. Islandici</taxon>
    </lineage>
</organism>
<dbReference type="Pfam" id="PF00173">
    <property type="entry name" value="Cyt-b5"/>
    <property type="match status" value="1"/>
</dbReference>
<dbReference type="PANTHER" id="PTHR10578">
    <property type="entry name" value="S -2-HYDROXY-ACID OXIDASE-RELATED"/>
    <property type="match status" value="1"/>
</dbReference>
<feature type="domain" description="FMN hydroxy acid dehydrogenase" evidence="11">
    <location>
        <begin position="106"/>
        <end position="452"/>
    </location>
</feature>
<keyword evidence="2" id="KW-0479">Metal-binding</keyword>
<dbReference type="GO" id="GO:0003677">
    <property type="term" value="F:DNA binding"/>
    <property type="evidence" value="ECO:0007669"/>
    <property type="project" value="UniProtKB-KW"/>
</dbReference>
<dbReference type="PRINTS" id="PR00363">
    <property type="entry name" value="CYTOCHROMEB5"/>
</dbReference>
<dbReference type="InterPro" id="IPR001138">
    <property type="entry name" value="Zn2Cys6_DnaBD"/>
</dbReference>
<evidence type="ECO:0000313" key="12">
    <source>
        <dbReference type="EMBL" id="CRG90389.1"/>
    </source>
</evidence>
<dbReference type="InterPro" id="IPR000262">
    <property type="entry name" value="FMN-dep_DH"/>
</dbReference>
<dbReference type="SMART" id="SM01117">
    <property type="entry name" value="Cyt-b5"/>
    <property type="match status" value="1"/>
</dbReference>